<dbReference type="InterPro" id="IPR016195">
    <property type="entry name" value="Pol/histidinol_Pase-like"/>
</dbReference>
<evidence type="ECO:0000256" key="10">
    <source>
        <dbReference type="ARBA" id="ARBA00048988"/>
    </source>
</evidence>
<evidence type="ECO:0000256" key="7">
    <source>
        <dbReference type="ARBA" id="ARBA00023235"/>
    </source>
</evidence>
<comment type="catalytic activity">
    <reaction evidence="10">
        <text>ATP + H2O = ADP + phosphate + H(+)</text>
        <dbReference type="Rhea" id="RHEA:13065"/>
        <dbReference type="ChEBI" id="CHEBI:15377"/>
        <dbReference type="ChEBI" id="CHEBI:15378"/>
        <dbReference type="ChEBI" id="CHEBI:30616"/>
        <dbReference type="ChEBI" id="CHEBI:43474"/>
        <dbReference type="ChEBI" id="CHEBI:456216"/>
        <dbReference type="EC" id="5.6.2.4"/>
    </reaction>
</comment>
<evidence type="ECO:0000259" key="13">
    <source>
        <dbReference type="PROSITE" id="PS51198"/>
    </source>
</evidence>
<dbReference type="GO" id="GO:0005524">
    <property type="term" value="F:ATP binding"/>
    <property type="evidence" value="ECO:0007669"/>
    <property type="project" value="UniProtKB-UniRule"/>
</dbReference>
<evidence type="ECO:0000313" key="15">
    <source>
        <dbReference type="EMBL" id="MBC8532449.1"/>
    </source>
</evidence>
<evidence type="ECO:0000313" key="16">
    <source>
        <dbReference type="Proteomes" id="UP000651482"/>
    </source>
</evidence>
<keyword evidence="7" id="KW-0413">Isomerase</keyword>
<evidence type="ECO:0000256" key="6">
    <source>
        <dbReference type="ARBA" id="ARBA00023125"/>
    </source>
</evidence>
<evidence type="ECO:0000256" key="12">
    <source>
        <dbReference type="SAM" id="MobiDB-lite"/>
    </source>
</evidence>
<dbReference type="GO" id="GO:0043138">
    <property type="term" value="F:3'-5' DNA helicase activity"/>
    <property type="evidence" value="ECO:0007669"/>
    <property type="project" value="UniProtKB-EC"/>
</dbReference>
<dbReference type="PROSITE" id="PS51217">
    <property type="entry name" value="UVRD_HELICASE_CTER"/>
    <property type="match status" value="1"/>
</dbReference>
<dbReference type="AlphaFoldDB" id="A0A926D6T8"/>
<proteinExistence type="inferred from homology"/>
<dbReference type="EMBL" id="JACRSN010000001">
    <property type="protein sequence ID" value="MBC8532449.1"/>
    <property type="molecule type" value="Genomic_DNA"/>
</dbReference>
<dbReference type="SUPFAM" id="SSF52540">
    <property type="entry name" value="P-loop containing nucleoside triphosphate hydrolases"/>
    <property type="match status" value="1"/>
</dbReference>
<sequence length="1051" mass="115064">MFIADLHIHSHYSRATSRDCALPDLDLWARKKGIALLGTGDFTHPAWRAELKEALVPAEEGLYRLRDSLRLPCSVAGEVSDPRFLVTGEISSIYKKDGRTRKVHNLILLPNLEAAEALSRRLEKIGNLHSDGRPILGLDSRDLLEITLDVCPDAMLIPAHIWTPHFSMFGAFSGFDSVEACFGDLSSEIRAFETGLSSDPPMNWQLSALDPYVMVSNSDAHSPQKLGREANLFRTACNYPAIRRALRGEDPQGFYGTIEFFPEEGKYHYDGHRNCGVCLTPGETLQTDGICPVCGKKLTIGVLHRVEALADRPAGIIPPGARPYENLIPLPEVIAASTGFTPASMKVQTCYEHLLQTLGSEFSILRSLSVSELEPVAGPCVAEGIRRMRAGTLTMDPGYDGEYGKLHLLEPAEISMLSGQMSLFGTAVACPPKKRRPAPAKAPQNAPKEASAPSAPAKNNLNAEQEAAVCAEDACILAIAGPGTGKTKTLIARISHLLETGTPPSAITAVTFTNKAAREMRDRLAQTGQKAAAVTIGTFHGICLRLLAEAGIETTLLSEEDALCFAEETVRAFSLSLTPKQLLSGISRIKNGCTPEGKAAALLTPEICADYQARLQQADALDFDDLLLRVLEESFPLKRKVRFSHLLVDEFQDINCVQYRLIQKWSQHSRSLFVIGDPDQSIYGFRGSDSQCFTRLKDDFPDARQIVFRQNYRSTPEILRCAGAAIARNASDTRLALEPARPGGAPVRLLRAPDAFSEALFVAKEINRMVGGIDMLDAQLQTGSAVRSFSEIACLYRTHRQAELLETCLQKEGIPYTVTGRESLLRDPQVRGVLAFFRALLCPADRTALRTALLEGLSCPPALVRSVAAGSVAPESVPQWQELREKYLPLLKKSRPHQLLDQFYADIGRSGAEALEKLRNQAVLFRSLPDFLQNLTLGTESDLTRSGGKTYRSDAVSLMTLHAAKGLEFPVVFLCGVEQDLLPLSQPGRTADPAEERRLFYVGITRAKEELLLLTGKTPSSFLAELPDSAVHAERLAERASVRSGTQLRFF</sequence>
<dbReference type="PROSITE" id="PS51198">
    <property type="entry name" value="UVRD_HELICASE_ATP_BIND"/>
    <property type="match status" value="1"/>
</dbReference>
<comment type="catalytic activity">
    <reaction evidence="8">
        <text>Couples ATP hydrolysis with the unwinding of duplex DNA by translocating in the 3'-5' direction.</text>
        <dbReference type="EC" id="5.6.2.4"/>
    </reaction>
</comment>
<dbReference type="SUPFAM" id="SSF89550">
    <property type="entry name" value="PHP domain-like"/>
    <property type="match status" value="1"/>
</dbReference>
<feature type="region of interest" description="Disordered" evidence="12">
    <location>
        <begin position="432"/>
        <end position="459"/>
    </location>
</feature>
<keyword evidence="3 11" id="KW-0378">Hydrolase</keyword>
<dbReference type="PANTHER" id="PTHR11070:SF2">
    <property type="entry name" value="ATP-DEPENDENT DNA HELICASE SRS2"/>
    <property type="match status" value="1"/>
</dbReference>
<evidence type="ECO:0000256" key="11">
    <source>
        <dbReference type="PROSITE-ProRule" id="PRU00560"/>
    </source>
</evidence>
<dbReference type="Gene3D" id="1.10.486.10">
    <property type="entry name" value="PCRA, domain 4"/>
    <property type="match status" value="2"/>
</dbReference>
<evidence type="ECO:0000256" key="8">
    <source>
        <dbReference type="ARBA" id="ARBA00034617"/>
    </source>
</evidence>
<evidence type="ECO:0000256" key="2">
    <source>
        <dbReference type="ARBA" id="ARBA00022741"/>
    </source>
</evidence>
<keyword evidence="4 11" id="KW-0347">Helicase</keyword>
<feature type="domain" description="UvrD-like helicase ATP-binding" evidence="13">
    <location>
        <begin position="459"/>
        <end position="715"/>
    </location>
</feature>
<gene>
    <name evidence="15" type="ORF">IAG03_00230</name>
</gene>
<name>A0A926D6T8_9FIRM</name>
<comment type="similarity">
    <text evidence="1">Belongs to the helicase family. UvrD subfamily.</text>
</comment>
<dbReference type="CDD" id="cd18807">
    <property type="entry name" value="SF1_C_UvrD"/>
    <property type="match status" value="1"/>
</dbReference>
<reference evidence="15" key="1">
    <citation type="submission" date="2020-08" db="EMBL/GenBank/DDBJ databases">
        <title>Genome public.</title>
        <authorList>
            <person name="Liu C."/>
            <person name="Sun Q."/>
        </authorList>
    </citation>
    <scope>NUCLEOTIDE SEQUENCE</scope>
    <source>
        <strain evidence="15">NSJ-40</strain>
    </source>
</reference>
<evidence type="ECO:0000259" key="14">
    <source>
        <dbReference type="PROSITE" id="PS51217"/>
    </source>
</evidence>
<dbReference type="InterPro" id="IPR014016">
    <property type="entry name" value="UvrD-like_ATP-bd"/>
</dbReference>
<dbReference type="InterPro" id="IPR013986">
    <property type="entry name" value="DExx_box_DNA_helicase_dom_sf"/>
</dbReference>
<dbReference type="GO" id="GO:0000725">
    <property type="term" value="P:recombinational repair"/>
    <property type="evidence" value="ECO:0007669"/>
    <property type="project" value="TreeGrafter"/>
</dbReference>
<protein>
    <recommendedName>
        <fullName evidence="9">DNA 3'-5' helicase</fullName>
        <ecNumber evidence="9">5.6.2.4</ecNumber>
    </recommendedName>
</protein>
<dbReference type="CDD" id="cd19067">
    <property type="entry name" value="PfuEndoQ-like"/>
    <property type="match status" value="1"/>
</dbReference>
<keyword evidence="2 11" id="KW-0547">Nucleotide-binding</keyword>
<comment type="caution">
    <text evidence="15">The sequence shown here is derived from an EMBL/GenBank/DDBJ whole genome shotgun (WGS) entry which is preliminary data.</text>
</comment>
<feature type="domain" description="UvrD-like helicase C-terminal" evidence="14">
    <location>
        <begin position="716"/>
        <end position="966"/>
    </location>
</feature>
<dbReference type="Pfam" id="PF13361">
    <property type="entry name" value="UvrD_C"/>
    <property type="match status" value="2"/>
</dbReference>
<evidence type="ECO:0000256" key="5">
    <source>
        <dbReference type="ARBA" id="ARBA00022840"/>
    </source>
</evidence>
<organism evidence="15 16">
    <name type="scientific">Yeguia hominis</name>
    <dbReference type="NCBI Taxonomy" id="2763662"/>
    <lineage>
        <taxon>Bacteria</taxon>
        <taxon>Bacillati</taxon>
        <taxon>Bacillota</taxon>
        <taxon>Clostridia</taxon>
        <taxon>Eubacteriales</taxon>
        <taxon>Yeguiaceae</taxon>
        <taxon>Yeguia</taxon>
    </lineage>
</organism>
<dbReference type="Gene3D" id="3.40.50.300">
    <property type="entry name" value="P-loop containing nucleotide triphosphate hydrolases"/>
    <property type="match status" value="3"/>
</dbReference>
<dbReference type="Pfam" id="PF00580">
    <property type="entry name" value="UvrD-helicase"/>
    <property type="match status" value="1"/>
</dbReference>
<dbReference type="GO" id="GO:0016787">
    <property type="term" value="F:hydrolase activity"/>
    <property type="evidence" value="ECO:0007669"/>
    <property type="project" value="UniProtKB-UniRule"/>
</dbReference>
<dbReference type="Gene3D" id="1.10.10.160">
    <property type="match status" value="1"/>
</dbReference>
<feature type="binding site" evidence="11">
    <location>
        <begin position="480"/>
        <end position="487"/>
    </location>
    <ligand>
        <name>ATP</name>
        <dbReference type="ChEBI" id="CHEBI:30616"/>
    </ligand>
</feature>
<dbReference type="Proteomes" id="UP000651482">
    <property type="component" value="Unassembled WGS sequence"/>
</dbReference>
<evidence type="ECO:0000256" key="1">
    <source>
        <dbReference type="ARBA" id="ARBA00009922"/>
    </source>
</evidence>
<dbReference type="InterPro" id="IPR000212">
    <property type="entry name" value="DNA_helicase_UvrD/REP"/>
</dbReference>
<feature type="compositionally biased region" description="Low complexity" evidence="12">
    <location>
        <begin position="439"/>
        <end position="459"/>
    </location>
</feature>
<dbReference type="InterPro" id="IPR027417">
    <property type="entry name" value="P-loop_NTPase"/>
</dbReference>
<dbReference type="RefSeq" id="WP_249317630.1">
    <property type="nucleotide sequence ID" value="NZ_JACRSN010000001.1"/>
</dbReference>
<dbReference type="CDD" id="cd17932">
    <property type="entry name" value="DEXQc_UvrD"/>
    <property type="match status" value="1"/>
</dbReference>
<dbReference type="Gene3D" id="3.20.20.140">
    <property type="entry name" value="Metal-dependent hydrolases"/>
    <property type="match status" value="1"/>
</dbReference>
<keyword evidence="5 11" id="KW-0067">ATP-binding</keyword>
<accession>A0A926D6T8</accession>
<keyword evidence="16" id="KW-1185">Reference proteome</keyword>
<evidence type="ECO:0000256" key="3">
    <source>
        <dbReference type="ARBA" id="ARBA00022801"/>
    </source>
</evidence>
<dbReference type="InterPro" id="IPR014017">
    <property type="entry name" value="DNA_helicase_UvrD-like_C"/>
</dbReference>
<keyword evidence="6" id="KW-0238">DNA-binding</keyword>
<dbReference type="EC" id="5.6.2.4" evidence="9"/>
<evidence type="ECO:0000256" key="9">
    <source>
        <dbReference type="ARBA" id="ARBA00034808"/>
    </source>
</evidence>
<evidence type="ECO:0000256" key="4">
    <source>
        <dbReference type="ARBA" id="ARBA00022806"/>
    </source>
</evidence>
<dbReference type="GO" id="GO:0003677">
    <property type="term" value="F:DNA binding"/>
    <property type="evidence" value="ECO:0007669"/>
    <property type="project" value="UniProtKB-KW"/>
</dbReference>
<dbReference type="PANTHER" id="PTHR11070">
    <property type="entry name" value="UVRD / RECB / PCRA DNA HELICASE FAMILY MEMBER"/>
    <property type="match status" value="1"/>
</dbReference>